<evidence type="ECO:0000313" key="7">
    <source>
        <dbReference type="Proteomes" id="UP000000637"/>
    </source>
</evidence>
<keyword evidence="7" id="KW-1185">Reference proteome</keyword>
<dbReference type="Pfam" id="PF00356">
    <property type="entry name" value="LacI"/>
    <property type="match status" value="1"/>
</dbReference>
<evidence type="ECO:0000256" key="4">
    <source>
        <dbReference type="SAM" id="MobiDB-lite"/>
    </source>
</evidence>
<evidence type="ECO:0000256" key="1">
    <source>
        <dbReference type="ARBA" id="ARBA00023015"/>
    </source>
</evidence>
<feature type="domain" description="HTH lacI-type" evidence="5">
    <location>
        <begin position="462"/>
        <end position="517"/>
    </location>
</feature>
<dbReference type="CDD" id="cd01392">
    <property type="entry name" value="HTH_LacI"/>
    <property type="match status" value="1"/>
</dbReference>
<dbReference type="GO" id="GO:0003700">
    <property type="term" value="F:DNA-binding transcription factor activity"/>
    <property type="evidence" value="ECO:0007669"/>
    <property type="project" value="TreeGrafter"/>
</dbReference>
<gene>
    <name evidence="6" type="ordered locus">AAur_3699</name>
</gene>
<dbReference type="Proteomes" id="UP000000637">
    <property type="component" value="Chromosome"/>
</dbReference>
<evidence type="ECO:0000256" key="2">
    <source>
        <dbReference type="ARBA" id="ARBA00023125"/>
    </source>
</evidence>
<dbReference type="HOGENOM" id="CLU_350437_0_0_11"/>
<dbReference type="Gene3D" id="3.40.50.2300">
    <property type="match status" value="2"/>
</dbReference>
<dbReference type="InterPro" id="IPR010982">
    <property type="entry name" value="Lambda_DNA-bd_dom_sf"/>
</dbReference>
<dbReference type="Pfam" id="PF13377">
    <property type="entry name" value="Peripla_BP_3"/>
    <property type="match status" value="1"/>
</dbReference>
<evidence type="ECO:0000313" key="6">
    <source>
        <dbReference type="EMBL" id="ABM09790.1"/>
    </source>
</evidence>
<sequence>MTSLEGDLRDVDGAALSRGLQAELGQLHTACCRKQAEAVLAAGDDVAQEFFPLQLEAVVQFSVGGNFLPLAAERFGNGQVRVPDGLGGVRALLRNALVQTGDGGTVGAVDLELNQFVAVDADGPGGVDLADDVVAARGLQFEDAVGSVVSGGLVFLAGLVPAGGDVRGGLGVDALDLADDAFKNVVPVAEHVRGHSAAVFLAVVPRRTLGSLDVAFEDPVAEFATDGKDAAEEALIHQTAELHQAGEVQLVVHNACGDAGFLADLCQLDGFFEGLGRGLLGEDVLAGAHCFLQGGGAEAGHGGVKDDVNGGVSDDGVQVSGPFGDLVELGEFADLGFVASNQDRLNLNLGAVFKGEAAGVADGQNGPQQVLAVTHTAGNAVHGDADRLCFVAHVFSSALCAGRSADAGACCSHVGKRIPVASIMHYGAPGWQALSHNSARTAIISLAPVPTLAEKEGPVAASTLSEVARLAGVSLATASRVLNGSSRKPAEDIAERVREAADKLGYVPNAQAQALAKSSSGLIGLIVHDIADPYFSAIARGVQEAARQQNRMVLLASTSGAPADEKEAVAAFAARRADSIVIAGSRSVRAEDKQGNVELAAELDRYCRNGGHVGVVGHPVVGASTTEGHHVVKVPNEELAAGLAAELAATHHSEFLIVAGPEGLYTSDDRVRGFQRGLADAGRPEAEIMRTGFNRAGGYDAGLALAERIKASEERLCIFAVNDVMAIGVTAALRPEGVWIPRDATIAGFDDIETLRDFRPALSTVHLPLEDIGRLAAGDPDTPPVSGAVKLRRSTEIPAESQV</sequence>
<keyword evidence="1" id="KW-0805">Transcription regulation</keyword>
<dbReference type="PANTHER" id="PTHR30146:SF153">
    <property type="entry name" value="LACTOSE OPERON REPRESSOR"/>
    <property type="match status" value="1"/>
</dbReference>
<evidence type="ECO:0000259" key="5">
    <source>
        <dbReference type="PROSITE" id="PS50932"/>
    </source>
</evidence>
<dbReference type="PANTHER" id="PTHR30146">
    <property type="entry name" value="LACI-RELATED TRANSCRIPTIONAL REPRESSOR"/>
    <property type="match status" value="1"/>
</dbReference>
<dbReference type="KEGG" id="aau:AAur_3699"/>
<dbReference type="AlphaFoldDB" id="A1RAX3"/>
<accession>A1RAX3</accession>
<organism evidence="6 7">
    <name type="scientific">Paenarthrobacter aurescens (strain TC1)</name>
    <dbReference type="NCBI Taxonomy" id="290340"/>
    <lineage>
        <taxon>Bacteria</taxon>
        <taxon>Bacillati</taxon>
        <taxon>Actinomycetota</taxon>
        <taxon>Actinomycetes</taxon>
        <taxon>Micrococcales</taxon>
        <taxon>Micrococcaceae</taxon>
        <taxon>Paenarthrobacter</taxon>
    </lineage>
</organism>
<protein>
    <submittedName>
        <fullName evidence="6">Transcriptional regulator, lacI family domain protein</fullName>
    </submittedName>
</protein>
<keyword evidence="2" id="KW-0238">DNA-binding</keyword>
<dbReference type="GO" id="GO:0000976">
    <property type="term" value="F:transcription cis-regulatory region binding"/>
    <property type="evidence" value="ECO:0007669"/>
    <property type="project" value="TreeGrafter"/>
</dbReference>
<dbReference type="eggNOG" id="COG1609">
    <property type="taxonomic scope" value="Bacteria"/>
</dbReference>
<dbReference type="STRING" id="290340.AAur_3699"/>
<dbReference type="PROSITE" id="PS50932">
    <property type="entry name" value="HTH_LACI_2"/>
    <property type="match status" value="1"/>
</dbReference>
<dbReference type="Gene3D" id="1.10.260.40">
    <property type="entry name" value="lambda repressor-like DNA-binding domains"/>
    <property type="match status" value="1"/>
</dbReference>
<name>A1RAX3_PAEAT</name>
<dbReference type="CDD" id="cd06267">
    <property type="entry name" value="PBP1_LacI_sugar_binding-like"/>
    <property type="match status" value="1"/>
</dbReference>
<evidence type="ECO:0000256" key="3">
    <source>
        <dbReference type="ARBA" id="ARBA00023163"/>
    </source>
</evidence>
<dbReference type="InterPro" id="IPR000843">
    <property type="entry name" value="HTH_LacI"/>
</dbReference>
<dbReference type="InterPro" id="IPR028082">
    <property type="entry name" value="Peripla_BP_I"/>
</dbReference>
<proteinExistence type="predicted"/>
<dbReference type="SUPFAM" id="SSF47413">
    <property type="entry name" value="lambda repressor-like DNA-binding domains"/>
    <property type="match status" value="1"/>
</dbReference>
<dbReference type="PROSITE" id="PS00356">
    <property type="entry name" value="HTH_LACI_1"/>
    <property type="match status" value="1"/>
</dbReference>
<dbReference type="InterPro" id="IPR046335">
    <property type="entry name" value="LacI/GalR-like_sensor"/>
</dbReference>
<dbReference type="SMART" id="SM00354">
    <property type="entry name" value="HTH_LACI"/>
    <property type="match status" value="1"/>
</dbReference>
<keyword evidence="3" id="KW-0804">Transcription</keyword>
<dbReference type="EMBL" id="CP000474">
    <property type="protein sequence ID" value="ABM09790.1"/>
    <property type="molecule type" value="Genomic_DNA"/>
</dbReference>
<reference evidence="6 7" key="1">
    <citation type="journal article" date="2006" name="PLoS Genet.">
        <title>Secrets of soil survival revealed by the genome sequence of Arthrobacter aurescens TC1.</title>
        <authorList>
            <person name="Mongodin E.F."/>
            <person name="Shapir N."/>
            <person name="Daugherty S.C."/>
            <person name="DeBoy R.T."/>
            <person name="Emerson J.B."/>
            <person name="Shvartzbeyn A."/>
            <person name="Radune D."/>
            <person name="Vamathevan J."/>
            <person name="Riggs F."/>
            <person name="Grinberg V."/>
            <person name="Khouri H."/>
            <person name="Wackett L.P."/>
            <person name="Nelson K.E."/>
            <person name="Sadowsky M.J."/>
        </authorList>
    </citation>
    <scope>NUCLEOTIDE SEQUENCE [LARGE SCALE GENOMIC DNA]</scope>
    <source>
        <strain evidence="6 7">TC1</strain>
    </source>
</reference>
<feature type="region of interest" description="Disordered" evidence="4">
    <location>
        <begin position="776"/>
        <end position="803"/>
    </location>
</feature>
<dbReference type="SUPFAM" id="SSF53822">
    <property type="entry name" value="Periplasmic binding protein-like I"/>
    <property type="match status" value="1"/>
</dbReference>